<keyword evidence="3 8" id="KW-0813">Transport</keyword>
<feature type="transmembrane region" description="Helical" evidence="9">
    <location>
        <begin position="48"/>
        <end position="68"/>
    </location>
</feature>
<dbReference type="GO" id="GO:0015031">
    <property type="term" value="P:protein transport"/>
    <property type="evidence" value="ECO:0007669"/>
    <property type="project" value="UniProtKB-KW"/>
</dbReference>
<keyword evidence="9" id="KW-0472">Membrane</keyword>
<evidence type="ECO:0000313" key="11">
    <source>
        <dbReference type="Proteomes" id="UP000694853"/>
    </source>
</evidence>
<dbReference type="AlphaFoldDB" id="A0A8B8JRI1"/>
<dbReference type="Proteomes" id="UP000694853">
    <property type="component" value="Unplaced"/>
</dbReference>
<keyword evidence="8" id="KW-0268">Exocytosis</keyword>
<evidence type="ECO:0000256" key="4">
    <source>
        <dbReference type="ARBA" id="ARBA00023015"/>
    </source>
</evidence>
<feature type="transmembrane region" description="Helical" evidence="9">
    <location>
        <begin position="103"/>
        <end position="122"/>
    </location>
</feature>
<keyword evidence="4" id="KW-0805">Transcription regulation</keyword>
<sequence>MSPRFRKLLTQPKFWRSVGFVSSVIGMLCYAWALVLDHFGEKYHILKISLYGVVSFTVICVMLFPKVLRFTKSFLLKALVGLLALMLTSLYNFFSDKDSNTKICVLSLISNASFALMLLSLSKQNDLGFEPELLNFYLGCLTIQLMKVNLWFILVGATYCYFLNVLHSHSDFKLEIGRDSGHEEHVAIEIDTAMGEEREANTDHIEQLYFFLGIDIKNDDEDTVLYPHDLEIKLVEAMVSGFEQEHCYHVFCGWRRQFLEEKLLQNLISIEDVHKMPLKYLKDKIERWVQASKDAFRSLFPNERDLSNRVFGFSPFADRSFMVICNDPTIYLLNFANAVASTSRSPERLFRILVVYENLNELLPDLESLFSGDDEWCVVLLNEAKRIYKGLREAIRGVFMEMENLIRQDPAKVVVLGGGLHPTNRYVMNYLFGACQCWKTLELAFEDEGSPSSSLSIQVAQILDLLERNLKANSKIYKDSSLCSIFMMNNWRYIVHKVEKCELRRVFGEDWIQNHVVKMGQHLVNYQRNSWNQVLGILNVEPDESAESWKEKLNMLKLILEEISQMQGTWVVIDDQIREVIRRCLKKTLLPAFENFIERVQNAGDYRGGVGMNEDFGVHDVVALVEKLFQGKDEHRKPRVIQPTWTVVMPNTQDFHEWVKYAQKTILSSTYPRKYYKCIYKNDQGCRARKHVQQTQDNPKMYTTSYSGFHTCNVRP</sequence>
<dbReference type="OrthoDB" id="1922221at2759"/>
<dbReference type="Gene3D" id="2.20.25.80">
    <property type="entry name" value="WRKY domain"/>
    <property type="match status" value="1"/>
</dbReference>
<keyword evidence="5" id="KW-0238">DNA-binding</keyword>
<dbReference type="Pfam" id="PF03081">
    <property type="entry name" value="Exo70_C"/>
    <property type="match status" value="1"/>
</dbReference>
<keyword evidence="6" id="KW-0804">Transcription</keyword>
<evidence type="ECO:0000256" key="2">
    <source>
        <dbReference type="ARBA" id="ARBA00006756"/>
    </source>
</evidence>
<evidence type="ECO:0000256" key="7">
    <source>
        <dbReference type="ARBA" id="ARBA00023242"/>
    </source>
</evidence>
<dbReference type="Pfam" id="PF03106">
    <property type="entry name" value="WRKY"/>
    <property type="match status" value="1"/>
</dbReference>
<name>A0A8B8JRI1_ABRPR</name>
<evidence type="ECO:0000256" key="3">
    <source>
        <dbReference type="ARBA" id="ARBA00022448"/>
    </source>
</evidence>
<protein>
    <recommendedName>
        <fullName evidence="8">Exocyst subunit Exo70 family protein</fullName>
    </recommendedName>
</protein>
<dbReference type="GO" id="GO:0005634">
    <property type="term" value="C:nucleus"/>
    <property type="evidence" value="ECO:0007669"/>
    <property type="project" value="UniProtKB-SubCell"/>
</dbReference>
<dbReference type="PANTHER" id="PTHR12542:SF96">
    <property type="entry name" value="EXOCYST COMPLEX COMPONENT EXO70B1"/>
    <property type="match status" value="1"/>
</dbReference>
<dbReference type="InterPro" id="IPR016159">
    <property type="entry name" value="Cullin_repeat-like_dom_sf"/>
</dbReference>
<evidence type="ECO:0000256" key="5">
    <source>
        <dbReference type="ARBA" id="ARBA00023125"/>
    </source>
</evidence>
<dbReference type="PROSITE" id="PS50811">
    <property type="entry name" value="WRKY"/>
    <property type="match status" value="1"/>
</dbReference>
<dbReference type="GO" id="GO:0005546">
    <property type="term" value="F:phosphatidylinositol-4,5-bisphosphate binding"/>
    <property type="evidence" value="ECO:0007669"/>
    <property type="project" value="InterPro"/>
</dbReference>
<dbReference type="InterPro" id="IPR036576">
    <property type="entry name" value="WRKY_dom_sf"/>
</dbReference>
<feature type="transmembrane region" description="Helical" evidence="9">
    <location>
        <begin position="14"/>
        <end position="36"/>
    </location>
</feature>
<dbReference type="GO" id="GO:0003700">
    <property type="term" value="F:DNA-binding transcription factor activity"/>
    <property type="evidence" value="ECO:0007669"/>
    <property type="project" value="InterPro"/>
</dbReference>
<feature type="transmembrane region" description="Helical" evidence="9">
    <location>
        <begin position="134"/>
        <end position="163"/>
    </location>
</feature>
<dbReference type="SMART" id="SM00774">
    <property type="entry name" value="WRKY"/>
    <property type="match status" value="1"/>
</dbReference>
<dbReference type="GO" id="GO:0000145">
    <property type="term" value="C:exocyst"/>
    <property type="evidence" value="ECO:0007669"/>
    <property type="project" value="InterPro"/>
</dbReference>
<evidence type="ECO:0000259" key="10">
    <source>
        <dbReference type="PROSITE" id="PS50811"/>
    </source>
</evidence>
<evidence type="ECO:0000313" key="12">
    <source>
        <dbReference type="RefSeq" id="XP_027333904.1"/>
    </source>
</evidence>
<keyword evidence="7" id="KW-0539">Nucleus</keyword>
<keyword evidence="8" id="KW-0653">Protein transport</keyword>
<dbReference type="SUPFAM" id="SSF118290">
    <property type="entry name" value="WRKY DNA-binding domain"/>
    <property type="match status" value="1"/>
</dbReference>
<dbReference type="InterPro" id="IPR004140">
    <property type="entry name" value="Exo70"/>
</dbReference>
<evidence type="ECO:0000256" key="6">
    <source>
        <dbReference type="ARBA" id="ARBA00023163"/>
    </source>
</evidence>
<dbReference type="KEGG" id="aprc:113848528"/>
<reference evidence="12" key="2">
    <citation type="submission" date="2025-08" db="UniProtKB">
        <authorList>
            <consortium name="RefSeq"/>
        </authorList>
    </citation>
    <scope>IDENTIFICATION</scope>
    <source>
        <tissue evidence="12">Young leaves</tissue>
    </source>
</reference>
<dbReference type="InterPro" id="IPR046364">
    <property type="entry name" value="Exo70_C"/>
</dbReference>
<dbReference type="PANTHER" id="PTHR12542">
    <property type="entry name" value="EXOCYST COMPLEX PROTEIN EXO70"/>
    <property type="match status" value="1"/>
</dbReference>
<dbReference type="Gene3D" id="1.20.1280.170">
    <property type="entry name" value="Exocyst complex component Exo70"/>
    <property type="match status" value="1"/>
</dbReference>
<dbReference type="InterPro" id="IPR003657">
    <property type="entry name" value="WRKY_dom"/>
</dbReference>
<comment type="function">
    <text evidence="8">Component of the exocyst complex.</text>
</comment>
<accession>A0A8B8JRI1</accession>
<evidence type="ECO:0000256" key="1">
    <source>
        <dbReference type="ARBA" id="ARBA00004123"/>
    </source>
</evidence>
<evidence type="ECO:0000256" key="9">
    <source>
        <dbReference type="SAM" id="Phobius"/>
    </source>
</evidence>
<keyword evidence="11" id="KW-1185">Reference proteome</keyword>
<dbReference type="GO" id="GO:0043565">
    <property type="term" value="F:sequence-specific DNA binding"/>
    <property type="evidence" value="ECO:0007669"/>
    <property type="project" value="InterPro"/>
</dbReference>
<comment type="subcellular location">
    <subcellularLocation>
        <location evidence="1">Nucleus</location>
    </subcellularLocation>
</comment>
<proteinExistence type="inferred from homology"/>
<evidence type="ECO:0000256" key="8">
    <source>
        <dbReference type="RuleBase" id="RU365026"/>
    </source>
</evidence>
<reference evidence="11" key="1">
    <citation type="journal article" date="2019" name="Toxins">
        <title>Detection of Abrin-Like and Prepropulchellin-Like Toxin Genes and Transcripts Using Whole Genome Sequencing and Full-Length Transcript Sequencing of Abrus precatorius.</title>
        <authorList>
            <person name="Hovde B.T."/>
            <person name="Daligault H.E."/>
            <person name="Hanschen E.R."/>
            <person name="Kunde Y.A."/>
            <person name="Johnson M.B."/>
            <person name="Starkenburg S.R."/>
            <person name="Johnson S.L."/>
        </authorList>
    </citation>
    <scope>NUCLEOTIDE SEQUENCE [LARGE SCALE GENOMIC DNA]</scope>
</reference>
<feature type="domain" description="WRKY" evidence="10">
    <location>
        <begin position="654"/>
        <end position="715"/>
    </location>
</feature>
<gene>
    <name evidence="12" type="primary">LOC113848528</name>
</gene>
<keyword evidence="9" id="KW-0812">Transmembrane</keyword>
<dbReference type="SUPFAM" id="SSF74788">
    <property type="entry name" value="Cullin repeat-like"/>
    <property type="match status" value="1"/>
</dbReference>
<dbReference type="RefSeq" id="XP_027333904.1">
    <property type="nucleotide sequence ID" value="XM_027478103.1"/>
</dbReference>
<dbReference type="GO" id="GO:0006887">
    <property type="term" value="P:exocytosis"/>
    <property type="evidence" value="ECO:0007669"/>
    <property type="project" value="UniProtKB-KW"/>
</dbReference>
<feature type="transmembrane region" description="Helical" evidence="9">
    <location>
        <begin position="74"/>
        <end position="94"/>
    </location>
</feature>
<keyword evidence="9" id="KW-1133">Transmembrane helix</keyword>
<comment type="similarity">
    <text evidence="2 8">Belongs to the EXO70 family.</text>
</comment>
<organism evidence="11 12">
    <name type="scientific">Abrus precatorius</name>
    <name type="common">Indian licorice</name>
    <name type="synonym">Glycine abrus</name>
    <dbReference type="NCBI Taxonomy" id="3816"/>
    <lineage>
        <taxon>Eukaryota</taxon>
        <taxon>Viridiplantae</taxon>
        <taxon>Streptophyta</taxon>
        <taxon>Embryophyta</taxon>
        <taxon>Tracheophyta</taxon>
        <taxon>Spermatophyta</taxon>
        <taxon>Magnoliopsida</taxon>
        <taxon>eudicotyledons</taxon>
        <taxon>Gunneridae</taxon>
        <taxon>Pentapetalae</taxon>
        <taxon>rosids</taxon>
        <taxon>fabids</taxon>
        <taxon>Fabales</taxon>
        <taxon>Fabaceae</taxon>
        <taxon>Papilionoideae</taxon>
        <taxon>50 kb inversion clade</taxon>
        <taxon>NPAAA clade</taxon>
        <taxon>indigoferoid/millettioid clade</taxon>
        <taxon>Abreae</taxon>
        <taxon>Abrus</taxon>
    </lineage>
</organism>
<dbReference type="GeneID" id="113848528"/>